<protein>
    <submittedName>
        <fullName evidence="1">Uncharacterized protein</fullName>
    </submittedName>
</protein>
<organism evidence="1">
    <name type="scientific">Rhizopus microsporus var. microsporus</name>
    <dbReference type="NCBI Taxonomy" id="86635"/>
    <lineage>
        <taxon>Eukaryota</taxon>
        <taxon>Fungi</taxon>
        <taxon>Fungi incertae sedis</taxon>
        <taxon>Mucoromycota</taxon>
        <taxon>Mucoromycotina</taxon>
        <taxon>Mucoromycetes</taxon>
        <taxon>Mucorales</taxon>
        <taxon>Mucorineae</taxon>
        <taxon>Rhizopodaceae</taxon>
        <taxon>Rhizopus</taxon>
    </lineage>
</organism>
<accession>A0A1X0R9Z0</accession>
<dbReference type="EMBL" id="KV921883">
    <property type="protein sequence ID" value="ORE08859.1"/>
    <property type="molecule type" value="Genomic_DNA"/>
</dbReference>
<proteinExistence type="predicted"/>
<dbReference type="VEuPathDB" id="FungiDB:BCV72DRAFT_322503"/>
<dbReference type="Proteomes" id="UP000242414">
    <property type="component" value="Unassembled WGS sequence"/>
</dbReference>
<name>A0A1X0R9Z0_RHIZD</name>
<sequence length="270" mass="31664">ASPYFCGDSLTVKQCKSLAKHIFQQKINIKSTWSSTVDRNERHETVVNGFLTFWSAYDASSDADIPIEANLYAKPQCHMKWLHFIQQEMQKKKFIQVMKLEDKTSSSYVHRKLQELPFVKKLNTSKHRSLKENILAAINSNKALEITSKHRNIDRKDIDAVQAFIKTVQAKIQDKTFMHLKYTDPRGSRYFSLLPLSKIESKSIQINTQSFWRLAKQCDNKIKPVQKDDNDFTLWYFNVFDFSKIGYKIFESLTSRSKKFAYVCLHGFYF</sequence>
<dbReference type="OrthoDB" id="10542035at2759"/>
<reference evidence="1" key="1">
    <citation type="journal article" date="2016" name="Proc. Natl. Acad. Sci. U.S.A.">
        <title>Lipid metabolic changes in an early divergent fungus govern the establishment of a mutualistic symbiosis with endobacteria.</title>
        <authorList>
            <person name="Lastovetsky O.A."/>
            <person name="Gaspar M.L."/>
            <person name="Mondo S.J."/>
            <person name="LaButti K.M."/>
            <person name="Sandor L."/>
            <person name="Grigoriev I.V."/>
            <person name="Henry S.A."/>
            <person name="Pawlowska T.E."/>
        </authorList>
    </citation>
    <scope>NUCLEOTIDE SEQUENCE [LARGE SCALE GENOMIC DNA]</scope>
    <source>
        <strain evidence="1">ATCC 52814</strain>
    </source>
</reference>
<dbReference type="AlphaFoldDB" id="A0A1X0R9Z0"/>
<evidence type="ECO:0000313" key="1">
    <source>
        <dbReference type="EMBL" id="ORE08859.1"/>
    </source>
</evidence>
<feature type="non-terminal residue" evidence="1">
    <location>
        <position position="1"/>
    </location>
</feature>
<gene>
    <name evidence="1" type="ORF">BCV72DRAFT_322503</name>
</gene>